<dbReference type="AlphaFoldDB" id="A0A9P6EPF1"/>
<reference evidence="1" key="1">
    <citation type="submission" date="2020-11" db="EMBL/GenBank/DDBJ databases">
        <authorList>
            <consortium name="DOE Joint Genome Institute"/>
            <person name="Ahrendt S."/>
            <person name="Riley R."/>
            <person name="Andreopoulos W."/>
            <person name="Labutti K."/>
            <person name="Pangilinan J."/>
            <person name="Ruiz-Duenas F.J."/>
            <person name="Barrasa J.M."/>
            <person name="Sanchez-Garcia M."/>
            <person name="Camarero S."/>
            <person name="Miyauchi S."/>
            <person name="Serrano A."/>
            <person name="Linde D."/>
            <person name="Babiker R."/>
            <person name="Drula E."/>
            <person name="Ayuso-Fernandez I."/>
            <person name="Pacheco R."/>
            <person name="Padilla G."/>
            <person name="Ferreira P."/>
            <person name="Barriuso J."/>
            <person name="Kellner H."/>
            <person name="Castanera R."/>
            <person name="Alfaro M."/>
            <person name="Ramirez L."/>
            <person name="Pisabarro A.G."/>
            <person name="Kuo A."/>
            <person name="Tritt A."/>
            <person name="Lipzen A."/>
            <person name="He G."/>
            <person name="Yan M."/>
            <person name="Ng V."/>
            <person name="Cullen D."/>
            <person name="Martin F."/>
            <person name="Rosso M.-N."/>
            <person name="Henrissat B."/>
            <person name="Hibbett D."/>
            <person name="Martinez A.T."/>
            <person name="Grigoriev I.V."/>
        </authorList>
    </citation>
    <scope>NUCLEOTIDE SEQUENCE</scope>
    <source>
        <strain evidence="1">CBS 506.95</strain>
    </source>
</reference>
<comment type="caution">
    <text evidence="1">The sequence shown here is derived from an EMBL/GenBank/DDBJ whole genome shotgun (WGS) entry which is preliminary data.</text>
</comment>
<dbReference type="Proteomes" id="UP000807306">
    <property type="component" value="Unassembled WGS sequence"/>
</dbReference>
<accession>A0A9P6EPF1</accession>
<sequence>MTLFYAYFKNINDDWSYRYLAVFPSRDVADEWWRAISATTNYAASVRRVTSQFYTHDSSKALASTSLTDPKGTPQFLNQVFFTLLNDRDGRILSIAPRDYGRDLISGQTYYIRSKTSPSEYWYIPRSNSSSEVATSHQVTVSTTDRTLFRITRTDANSDGTVMIKGDSVVLTDVVSGAAISFGRDQVVIVNNPDGGNQGFQFGSFASGFRADRFWDRIVKTDNGLGEAWELV</sequence>
<proteinExistence type="predicted"/>
<evidence type="ECO:0000313" key="2">
    <source>
        <dbReference type="Proteomes" id="UP000807306"/>
    </source>
</evidence>
<dbReference type="OrthoDB" id="5364171at2759"/>
<gene>
    <name evidence="1" type="ORF">CPB83DRAFT_846690</name>
</gene>
<name>A0A9P6EPF1_9AGAR</name>
<dbReference type="EMBL" id="MU157830">
    <property type="protein sequence ID" value="KAF9532965.1"/>
    <property type="molecule type" value="Genomic_DNA"/>
</dbReference>
<organism evidence="1 2">
    <name type="scientific">Crepidotus variabilis</name>
    <dbReference type="NCBI Taxonomy" id="179855"/>
    <lineage>
        <taxon>Eukaryota</taxon>
        <taxon>Fungi</taxon>
        <taxon>Dikarya</taxon>
        <taxon>Basidiomycota</taxon>
        <taxon>Agaricomycotina</taxon>
        <taxon>Agaricomycetes</taxon>
        <taxon>Agaricomycetidae</taxon>
        <taxon>Agaricales</taxon>
        <taxon>Agaricineae</taxon>
        <taxon>Crepidotaceae</taxon>
        <taxon>Crepidotus</taxon>
    </lineage>
</organism>
<evidence type="ECO:0000313" key="1">
    <source>
        <dbReference type="EMBL" id="KAF9532965.1"/>
    </source>
</evidence>
<keyword evidence="2" id="KW-1185">Reference proteome</keyword>
<protein>
    <submittedName>
        <fullName evidence="1">Uncharacterized protein</fullName>
    </submittedName>
</protein>